<name>A0A3D9HYP0_9BACL</name>
<protein>
    <recommendedName>
        <fullName evidence="3">CARDB protein</fullName>
    </recommendedName>
</protein>
<dbReference type="Gene3D" id="2.60.40.10">
    <property type="entry name" value="Immunoglobulins"/>
    <property type="match status" value="1"/>
</dbReference>
<sequence>MKRSKLLVKSWTVVMIAALILTSFVYPASKSAAMVSGIELFVNTTVSSIDKTVVKSGIGTVGTSMTLTTQIGNNGDTPTPAGQNVTVKLYIDGDYISSQQIIPPGGGFNMAVNASGQAWSLRYLTWTWTPTKDGNHLIQYEIVNDYSDVSAPNNHWIYTAVVTDSTAGVLDTVDLGNSGSETSHGLSSNGGGTGTYHESIGKIAETYNYRNTGSNAGDWFSVNIANNSNRYGTLAIREIHPVGSANYRKVLDNPDQTGLGSNGIPLDVNATGQTFTTGPNTTYIPSIAVQIEKVGLIYTSTSMNLTLTLWDSPYKHQQLAESTLLAQSVQGGYAWEIFNFAEDVGVLPNSQYYMEFTTSKPFDMNNRYILYGYNTSSYAGGTLYSGGSPISGKTLSFKTGPNIPASYDIQVDGQQVGGIDQLATGSGFTALDVDNSTPPGQTFAVGNTTELQAIALQVEKAGSIPADNALVLTLYDTPTTSDSSYLATKPWNTHVIGQAVLSPDEVPGGYNWATFVFPQKVLVFPGRTYYFEVTTVKAFDSSQRFVLGFYPTSTYNRGSLYTNRSIQSGQTLSFKSSHNPLFKTRNLYDRGIGALTYFVDLQQLYAGSTISVKVVNQLPGSVNNAYIDKMWNYAGFDTYASRYDVPLYFSPLLGRASEDSTTQHYPEQVDVIKNNVLTRTDNYLGGNSIKPGFSLEEWYAKNTLNVQTDIDYILGVAKTAGIPVNLYLNSTWGGTPNSPYDSILYDQILFSGTDNYRDPNINLLTQSLNYATDPHYGRTIPNIWGSTPWLTFNNGGFTSPASGTLNGFKKDRLGLSTDQLNKNMLDLANSNQDNLLLSVSGDNEPAYWAYQMDTDSDPTLGYASVNSGNMRVRGSGDFGPDAVAQASADGVTLNPYTGNWDTMKQWWQTNLNNYNQFIYGNINKGLYKPVTKIHNNTITYATDGVKHNLFTQNPTHPTYPLFDNYHSGYEAAVVNEAATGIESYFLSHDYSHAQRIINNVGRTANLNQEHSGLPLEGYDKNMAGSFMLGLRYVTLYNVMSISSPYHSPSFIAFNDKVSAFSGDPIRIATLVNPRRKNLTIAAERDAVRLRNSFTLLPGDTLASTKLTAGDTAYHAGDFNGAYRNYIEAESAAASLLPAPFVVSGTQGTLSPYPLQVTAVSSAKSNIVVTVNSSSELEFTASSTASGSVTYKSTSAIGSNQVYVNGSLVSSTANGTGRQFSYSHTAGDTVNVEFK</sequence>
<gene>
    <name evidence="1" type="ORF">DFP98_14816</name>
</gene>
<dbReference type="Proteomes" id="UP000256977">
    <property type="component" value="Unassembled WGS sequence"/>
</dbReference>
<dbReference type="InterPro" id="IPR013783">
    <property type="entry name" value="Ig-like_fold"/>
</dbReference>
<dbReference type="EMBL" id="QRDZ01000048">
    <property type="protein sequence ID" value="RED54545.1"/>
    <property type="molecule type" value="Genomic_DNA"/>
</dbReference>
<reference evidence="1 2" key="1">
    <citation type="submission" date="2018-07" db="EMBL/GenBank/DDBJ databases">
        <title>Genomic Encyclopedia of Type Strains, Phase III (KMG-III): the genomes of soil and plant-associated and newly described type strains.</title>
        <authorList>
            <person name="Whitman W."/>
        </authorList>
    </citation>
    <scope>NUCLEOTIDE SEQUENCE [LARGE SCALE GENOMIC DNA]</scope>
    <source>
        <strain evidence="1 2">CECT 7287</strain>
    </source>
</reference>
<proteinExistence type="predicted"/>
<accession>A0A3D9HYP0</accession>
<comment type="caution">
    <text evidence="1">The sequence shown here is derived from an EMBL/GenBank/DDBJ whole genome shotgun (WGS) entry which is preliminary data.</text>
</comment>
<organism evidence="1 2">
    <name type="scientific">Cohnella phaseoli</name>
    <dbReference type="NCBI Taxonomy" id="456490"/>
    <lineage>
        <taxon>Bacteria</taxon>
        <taxon>Bacillati</taxon>
        <taxon>Bacillota</taxon>
        <taxon>Bacilli</taxon>
        <taxon>Bacillales</taxon>
        <taxon>Paenibacillaceae</taxon>
        <taxon>Cohnella</taxon>
    </lineage>
</organism>
<evidence type="ECO:0008006" key="3">
    <source>
        <dbReference type="Google" id="ProtNLM"/>
    </source>
</evidence>
<evidence type="ECO:0000313" key="2">
    <source>
        <dbReference type="Proteomes" id="UP000256977"/>
    </source>
</evidence>
<evidence type="ECO:0000313" key="1">
    <source>
        <dbReference type="EMBL" id="RED54545.1"/>
    </source>
</evidence>
<dbReference type="AlphaFoldDB" id="A0A3D9HYP0"/>
<keyword evidence="2" id="KW-1185">Reference proteome</keyword>